<organism evidence="3 4">
    <name type="scientific">Gordonia hankookensis</name>
    <dbReference type="NCBI Taxonomy" id="589403"/>
    <lineage>
        <taxon>Bacteria</taxon>
        <taxon>Bacillati</taxon>
        <taxon>Actinomycetota</taxon>
        <taxon>Actinomycetes</taxon>
        <taxon>Mycobacteriales</taxon>
        <taxon>Gordoniaceae</taxon>
        <taxon>Gordonia</taxon>
    </lineage>
</organism>
<keyword evidence="4" id="KW-1185">Reference proteome</keyword>
<name>A0ABR7W6I1_9ACTN</name>
<dbReference type="InterPro" id="IPR005152">
    <property type="entry name" value="Lipase_secreted"/>
</dbReference>
<dbReference type="RefSeq" id="WP_190265596.1">
    <property type="nucleotide sequence ID" value="NZ_BAABAD010000003.1"/>
</dbReference>
<reference evidence="3 4" key="1">
    <citation type="submission" date="2020-09" db="EMBL/GenBank/DDBJ databases">
        <title>Novel species in genus Gordonia.</title>
        <authorList>
            <person name="Zhang G."/>
        </authorList>
    </citation>
    <scope>NUCLEOTIDE SEQUENCE [LARGE SCALE GENOMIC DNA]</scope>
    <source>
        <strain evidence="3 4">ON-33</strain>
    </source>
</reference>
<feature type="region of interest" description="Disordered" evidence="1">
    <location>
        <begin position="1"/>
        <end position="23"/>
    </location>
</feature>
<keyword evidence="2" id="KW-0732">Signal</keyword>
<dbReference type="PANTHER" id="PTHR34853">
    <property type="match status" value="1"/>
</dbReference>
<evidence type="ECO:0000256" key="1">
    <source>
        <dbReference type="SAM" id="MobiDB-lite"/>
    </source>
</evidence>
<dbReference type="PIRSF" id="PIRSF029171">
    <property type="entry name" value="Esterase_LipA"/>
    <property type="match status" value="1"/>
</dbReference>
<dbReference type="Pfam" id="PF03583">
    <property type="entry name" value="LIP"/>
    <property type="match status" value="1"/>
</dbReference>
<dbReference type="Proteomes" id="UP000602395">
    <property type="component" value="Unassembled WGS sequence"/>
</dbReference>
<dbReference type="EMBL" id="JACWMS010000001">
    <property type="protein sequence ID" value="MBD1318424.1"/>
    <property type="molecule type" value="Genomic_DNA"/>
</dbReference>
<dbReference type="Gene3D" id="3.40.50.1820">
    <property type="entry name" value="alpha/beta hydrolase"/>
    <property type="match status" value="1"/>
</dbReference>
<evidence type="ECO:0000313" key="4">
    <source>
        <dbReference type="Proteomes" id="UP000602395"/>
    </source>
</evidence>
<evidence type="ECO:0000256" key="2">
    <source>
        <dbReference type="SAM" id="SignalP"/>
    </source>
</evidence>
<gene>
    <name evidence="3" type="ORF">IDF66_02405</name>
</gene>
<dbReference type="PANTHER" id="PTHR34853:SF1">
    <property type="entry name" value="LIPASE 5"/>
    <property type="match status" value="1"/>
</dbReference>
<comment type="caution">
    <text evidence="3">The sequence shown here is derived from an EMBL/GenBank/DDBJ whole genome shotgun (WGS) entry which is preliminary data.</text>
</comment>
<sequence length="400" mass="42696">MPNRISAPTGPHHRGPGQPIPRRSALPRMITSLMVAAVIGGVAQAAPAHAAPAGSAPGTVFTNRDLPAKSLARGAGSGDSFTYWTTGTDRAPRLSTSIVQVPGGRAPRDGWPIVVWAHGSRGIADQCAPSNQPTKADRDEMGRWLDRGYAVVVPDYAGLGTRGTPEYFDTDTTASNIVDAVRASRDVASGLARRWAVVGEGQGAGAAIELARQATRIQGPTLDYRGSAASSIPVEFDTLIGSLGPSTTSMPTGVAADILFTLSAIRNAQPSVRLDPYLTDAGVGWLDRAARVCADDLTREFAGQTLGSLFRTPLSENRELIEAVSRTHMIPIKGFTRPVMMTQSLFDQNVVVPLSLRYLNDARAADRRVTARTYLAVNQQQSDALSDNDIRWFVSRLANR</sequence>
<proteinExistence type="predicted"/>
<dbReference type="InterPro" id="IPR029058">
    <property type="entry name" value="AB_hydrolase_fold"/>
</dbReference>
<feature type="signal peptide" evidence="2">
    <location>
        <begin position="1"/>
        <end position="50"/>
    </location>
</feature>
<accession>A0ABR7W6I1</accession>
<feature type="chain" id="PRO_5046304496" evidence="2">
    <location>
        <begin position="51"/>
        <end position="400"/>
    </location>
</feature>
<dbReference type="SUPFAM" id="SSF53474">
    <property type="entry name" value="alpha/beta-Hydrolases"/>
    <property type="match status" value="1"/>
</dbReference>
<protein>
    <submittedName>
        <fullName evidence="3">Lipase</fullName>
    </submittedName>
</protein>
<evidence type="ECO:0000313" key="3">
    <source>
        <dbReference type="EMBL" id="MBD1318424.1"/>
    </source>
</evidence>